<evidence type="ECO:0000256" key="5">
    <source>
        <dbReference type="ARBA" id="ARBA00042623"/>
    </source>
</evidence>
<protein>
    <recommendedName>
        <fullName evidence="4">Small ribosomal subunit protein uS9m</fullName>
    </recommendedName>
    <alternativeName>
        <fullName evidence="5">37S ribosomal protein S9, mitochondrial</fullName>
    </alternativeName>
</protein>
<organism evidence="7 8">
    <name type="scientific">Malassezia psittaci</name>
    <dbReference type="NCBI Taxonomy" id="1821823"/>
    <lineage>
        <taxon>Eukaryota</taxon>
        <taxon>Fungi</taxon>
        <taxon>Dikarya</taxon>
        <taxon>Basidiomycota</taxon>
        <taxon>Ustilaginomycotina</taxon>
        <taxon>Malasseziomycetes</taxon>
        <taxon>Malasseziales</taxon>
        <taxon>Malasseziaceae</taxon>
        <taxon>Malassezia</taxon>
    </lineage>
</organism>
<dbReference type="AlphaFoldDB" id="A0AAF0F7T7"/>
<dbReference type="Gene3D" id="3.30.230.10">
    <property type="match status" value="1"/>
</dbReference>
<dbReference type="SUPFAM" id="SSF54211">
    <property type="entry name" value="Ribosomal protein S5 domain 2-like"/>
    <property type="match status" value="1"/>
</dbReference>
<gene>
    <name evidence="7" type="primary">MRPS9</name>
    <name evidence="7" type="ORF">MPSI1_001069</name>
</gene>
<accession>A0AAF0F7T7</accession>
<sequence length="342" mass="38235">MLRGLRLPMARPLLARMGLNTIHTTAIVRAQTIVPRPPPSERVKPTSPAYFTTKPSYIDTLLMLDQLTREIKRELEQCYILPSNSKPPPLPQGPTNIWVSREILKSRLGINLRASQFRSIISRLTLLLRYRALVIANFTQENSSMFSERSTTQQKQLAQKMEEVFATFMSSHGKAQDAQKKSDAPPRTSTRGFIDEQGRAYARGRRKESSARIWLVPAKNPDLEIGEVLVNGTPLSQYFTRAVHREQVVWPLKLAGVLGQFNIFALTRSGGQTGQAGAVAHGIANALVAQLASAQGAEAQSTYERVKLLLSKDGILNRDPRMVERKKPGLAKARKAFTWVKR</sequence>
<dbReference type="EMBL" id="CP118375">
    <property type="protein sequence ID" value="WFD42425.1"/>
    <property type="molecule type" value="Genomic_DNA"/>
</dbReference>
<evidence type="ECO:0000256" key="6">
    <source>
        <dbReference type="SAM" id="MobiDB-lite"/>
    </source>
</evidence>
<keyword evidence="2 7" id="KW-0689">Ribosomal protein</keyword>
<name>A0AAF0F7T7_9BASI</name>
<keyword evidence="8" id="KW-1185">Reference proteome</keyword>
<evidence type="ECO:0000256" key="2">
    <source>
        <dbReference type="ARBA" id="ARBA00022980"/>
    </source>
</evidence>
<dbReference type="GO" id="GO:0005763">
    <property type="term" value="C:mitochondrial small ribosomal subunit"/>
    <property type="evidence" value="ECO:0007669"/>
    <property type="project" value="TreeGrafter"/>
</dbReference>
<reference evidence="7" key="1">
    <citation type="submission" date="2023-02" db="EMBL/GenBank/DDBJ databases">
        <title>Mating type loci evolution in Malassezia.</title>
        <authorList>
            <person name="Coelho M.A."/>
        </authorList>
    </citation>
    <scope>NUCLEOTIDE SEQUENCE</scope>
    <source>
        <strain evidence="7">CBS 14136</strain>
    </source>
</reference>
<dbReference type="NCBIfam" id="NF001099">
    <property type="entry name" value="PRK00132.1"/>
    <property type="match status" value="1"/>
</dbReference>
<dbReference type="InterPro" id="IPR014721">
    <property type="entry name" value="Ribsml_uS5_D2-typ_fold_subgr"/>
</dbReference>
<dbReference type="GO" id="GO:0003723">
    <property type="term" value="F:RNA binding"/>
    <property type="evidence" value="ECO:0007669"/>
    <property type="project" value="TreeGrafter"/>
</dbReference>
<dbReference type="InterPro" id="IPR020568">
    <property type="entry name" value="Ribosomal_Su5_D2-typ_SF"/>
</dbReference>
<dbReference type="GO" id="GO:0003735">
    <property type="term" value="F:structural constituent of ribosome"/>
    <property type="evidence" value="ECO:0007669"/>
    <property type="project" value="InterPro"/>
</dbReference>
<dbReference type="InterPro" id="IPR000754">
    <property type="entry name" value="Ribosomal_uS9"/>
</dbReference>
<keyword evidence="3" id="KW-0687">Ribonucleoprotein</keyword>
<dbReference type="Pfam" id="PF00380">
    <property type="entry name" value="Ribosomal_S9"/>
    <property type="match status" value="1"/>
</dbReference>
<dbReference type="GO" id="GO:0006412">
    <property type="term" value="P:translation"/>
    <property type="evidence" value="ECO:0007669"/>
    <property type="project" value="InterPro"/>
</dbReference>
<dbReference type="Proteomes" id="UP001214628">
    <property type="component" value="Chromosome 1"/>
</dbReference>
<feature type="region of interest" description="Disordered" evidence="6">
    <location>
        <begin position="171"/>
        <end position="193"/>
    </location>
</feature>
<evidence type="ECO:0000256" key="1">
    <source>
        <dbReference type="ARBA" id="ARBA00005251"/>
    </source>
</evidence>
<dbReference type="PANTHER" id="PTHR21569:SF1">
    <property type="entry name" value="SMALL RIBOSOMAL SUBUNIT PROTEIN US9M"/>
    <property type="match status" value="1"/>
</dbReference>
<evidence type="ECO:0000313" key="8">
    <source>
        <dbReference type="Proteomes" id="UP001214628"/>
    </source>
</evidence>
<evidence type="ECO:0000256" key="3">
    <source>
        <dbReference type="ARBA" id="ARBA00023274"/>
    </source>
</evidence>
<evidence type="ECO:0000313" key="7">
    <source>
        <dbReference type="EMBL" id="WFD42425.1"/>
    </source>
</evidence>
<dbReference type="InterPro" id="IPR023035">
    <property type="entry name" value="Ribosomal_uS9_bac/plastid"/>
</dbReference>
<feature type="compositionally biased region" description="Basic and acidic residues" evidence="6">
    <location>
        <begin position="174"/>
        <end position="184"/>
    </location>
</feature>
<proteinExistence type="inferred from homology"/>
<comment type="similarity">
    <text evidence="1">Belongs to the universal ribosomal protein uS9 family.</text>
</comment>
<dbReference type="PANTHER" id="PTHR21569">
    <property type="entry name" value="RIBOSOMAL PROTEIN S9"/>
    <property type="match status" value="1"/>
</dbReference>
<evidence type="ECO:0000256" key="4">
    <source>
        <dbReference type="ARBA" id="ARBA00039318"/>
    </source>
</evidence>